<dbReference type="AlphaFoldDB" id="A0A8X6HE90"/>
<proteinExistence type="predicted"/>
<protein>
    <submittedName>
        <fullName evidence="1">Uncharacterized protein</fullName>
    </submittedName>
</protein>
<keyword evidence="2" id="KW-1185">Reference proteome</keyword>
<dbReference type="EMBL" id="BMAO01008283">
    <property type="protein sequence ID" value="GFR22291.1"/>
    <property type="molecule type" value="Genomic_DNA"/>
</dbReference>
<organism evidence="1 2">
    <name type="scientific">Trichonephila clavata</name>
    <name type="common">Joro spider</name>
    <name type="synonym">Nephila clavata</name>
    <dbReference type="NCBI Taxonomy" id="2740835"/>
    <lineage>
        <taxon>Eukaryota</taxon>
        <taxon>Metazoa</taxon>
        <taxon>Ecdysozoa</taxon>
        <taxon>Arthropoda</taxon>
        <taxon>Chelicerata</taxon>
        <taxon>Arachnida</taxon>
        <taxon>Araneae</taxon>
        <taxon>Araneomorphae</taxon>
        <taxon>Entelegynae</taxon>
        <taxon>Araneoidea</taxon>
        <taxon>Nephilidae</taxon>
        <taxon>Trichonephila</taxon>
    </lineage>
</organism>
<name>A0A8X6HE90_TRICU</name>
<evidence type="ECO:0000313" key="1">
    <source>
        <dbReference type="EMBL" id="GFR22291.1"/>
    </source>
</evidence>
<accession>A0A8X6HE90</accession>
<dbReference type="Proteomes" id="UP000887116">
    <property type="component" value="Unassembled WGS sequence"/>
</dbReference>
<comment type="caution">
    <text evidence="1">The sequence shown here is derived from an EMBL/GenBank/DDBJ whole genome shotgun (WGS) entry which is preliminary data.</text>
</comment>
<gene>
    <name evidence="1" type="ORF">TNCT_623031</name>
</gene>
<evidence type="ECO:0000313" key="2">
    <source>
        <dbReference type="Proteomes" id="UP000887116"/>
    </source>
</evidence>
<dbReference type="OrthoDB" id="6416684at2759"/>
<sequence>MIEYDESTEINIIKKEDTPFVESTCIPFTVRFSDPLGATKRTRHEFESRYASASFGSNDIKRVSYKSETFAKLSCRFSMYNDNTYDSVKKCFYNQKEAELKLLKSMAMRRKVISPNKKTCLQLKTTTSNIPIESNIINRCITSNNVAECSSFKQNGIAVKETLNSKANISTSSYSWKRKRVLTKQDLDEELDNYMSEIKLKEPFNQVKKAKEEFEAIDFTQEVDESILLEVM</sequence>
<reference evidence="1" key="1">
    <citation type="submission" date="2020-07" db="EMBL/GenBank/DDBJ databases">
        <title>Multicomponent nature underlies the extraordinary mechanical properties of spider dragline silk.</title>
        <authorList>
            <person name="Kono N."/>
            <person name="Nakamura H."/>
            <person name="Mori M."/>
            <person name="Yoshida Y."/>
            <person name="Ohtoshi R."/>
            <person name="Malay A.D."/>
            <person name="Moran D.A.P."/>
            <person name="Tomita M."/>
            <person name="Numata K."/>
            <person name="Arakawa K."/>
        </authorList>
    </citation>
    <scope>NUCLEOTIDE SEQUENCE</scope>
</reference>